<accession>A0A6J5NI30</accession>
<dbReference type="EMBL" id="LR796677">
    <property type="protein sequence ID" value="CAB4158623.1"/>
    <property type="molecule type" value="Genomic_DNA"/>
</dbReference>
<dbReference type="Pfam" id="PF12691">
    <property type="entry name" value="Phage_tail_terminator_6"/>
    <property type="match status" value="1"/>
</dbReference>
<organism evidence="1">
    <name type="scientific">uncultured Caudovirales phage</name>
    <dbReference type="NCBI Taxonomy" id="2100421"/>
    <lineage>
        <taxon>Viruses</taxon>
        <taxon>Duplodnaviria</taxon>
        <taxon>Heunggongvirae</taxon>
        <taxon>Uroviricota</taxon>
        <taxon>Caudoviricetes</taxon>
        <taxon>Peduoviridae</taxon>
        <taxon>Maltschvirus</taxon>
        <taxon>Maltschvirus maltsch</taxon>
    </lineage>
</organism>
<gene>
    <name evidence="1" type="ORF">UFOVP711_15</name>
</gene>
<dbReference type="InterPro" id="IPR024411">
    <property type="entry name" value="Tail_terminator_phage"/>
</dbReference>
<name>A0A6J5NI30_9CAUD</name>
<protein>
    <submittedName>
        <fullName evidence="1">Uncharacterized protein</fullName>
    </submittedName>
</protein>
<evidence type="ECO:0000313" key="1">
    <source>
        <dbReference type="EMBL" id="CAB4158623.1"/>
    </source>
</evidence>
<proteinExistence type="predicted"/>
<sequence>MALLDALGAKLVTDGVGTLATDIFLSYLPDSPDVAVAVYEDRGNGADQVFGASVVSIERPSIRVVARASRDDYPTARAKLLTVRASLGAIRDVTISGVNFMCVIADSDPYPMGRDEKERPMFGLDLQAWVSP</sequence>
<reference evidence="1" key="1">
    <citation type="submission" date="2020-04" db="EMBL/GenBank/DDBJ databases">
        <authorList>
            <person name="Chiriac C."/>
            <person name="Salcher M."/>
            <person name="Ghai R."/>
            <person name="Kavagutti S V."/>
        </authorList>
    </citation>
    <scope>NUCLEOTIDE SEQUENCE</scope>
</reference>